<dbReference type="GeneID" id="111103194"/>
<organism evidence="3 4">
    <name type="scientific">Crassostrea virginica</name>
    <name type="common">Eastern oyster</name>
    <dbReference type="NCBI Taxonomy" id="6565"/>
    <lineage>
        <taxon>Eukaryota</taxon>
        <taxon>Metazoa</taxon>
        <taxon>Spiralia</taxon>
        <taxon>Lophotrochozoa</taxon>
        <taxon>Mollusca</taxon>
        <taxon>Bivalvia</taxon>
        <taxon>Autobranchia</taxon>
        <taxon>Pteriomorphia</taxon>
        <taxon>Ostreida</taxon>
        <taxon>Ostreoidea</taxon>
        <taxon>Ostreidae</taxon>
        <taxon>Crassostrea</taxon>
    </lineage>
</organism>
<gene>
    <name evidence="4" type="primary">LOC111103194</name>
</gene>
<name>A0A8B8APA9_CRAVI</name>
<dbReference type="RefSeq" id="XP_022291979.1">
    <property type="nucleotide sequence ID" value="XM_022436271.1"/>
</dbReference>
<evidence type="ECO:0000256" key="2">
    <source>
        <dbReference type="SAM" id="SignalP"/>
    </source>
</evidence>
<protein>
    <submittedName>
        <fullName evidence="4">Uncharacterized protein LOC111103194</fullName>
    </submittedName>
</protein>
<evidence type="ECO:0000313" key="4">
    <source>
        <dbReference type="RefSeq" id="XP_022291979.1"/>
    </source>
</evidence>
<evidence type="ECO:0000256" key="1">
    <source>
        <dbReference type="SAM" id="MobiDB-lite"/>
    </source>
</evidence>
<reference evidence="3" key="1">
    <citation type="submission" date="2024-06" db="UniProtKB">
        <authorList>
            <consortium name="RefSeq"/>
        </authorList>
    </citation>
    <scope>NUCLEOTIDE SEQUENCE [LARGE SCALE GENOMIC DNA]</scope>
</reference>
<dbReference type="OrthoDB" id="6160616at2759"/>
<proteinExistence type="predicted"/>
<accession>A0A8B8APA9</accession>
<evidence type="ECO:0000313" key="3">
    <source>
        <dbReference type="Proteomes" id="UP000694844"/>
    </source>
</evidence>
<dbReference type="KEGG" id="cvn:111103194"/>
<keyword evidence="3" id="KW-1185">Reference proteome</keyword>
<feature type="region of interest" description="Disordered" evidence="1">
    <location>
        <begin position="384"/>
        <end position="442"/>
    </location>
</feature>
<feature type="compositionally biased region" description="Low complexity" evidence="1">
    <location>
        <begin position="430"/>
        <end position="442"/>
    </location>
</feature>
<reference evidence="4" key="2">
    <citation type="submission" date="2025-08" db="UniProtKB">
        <authorList>
            <consortium name="RefSeq"/>
        </authorList>
    </citation>
    <scope>IDENTIFICATION</scope>
    <source>
        <tissue evidence="4">Whole sample</tissue>
    </source>
</reference>
<feature type="compositionally biased region" description="Basic and acidic residues" evidence="1">
    <location>
        <begin position="400"/>
        <end position="412"/>
    </location>
</feature>
<feature type="signal peptide" evidence="2">
    <location>
        <begin position="1"/>
        <end position="16"/>
    </location>
</feature>
<feature type="chain" id="PRO_5034697824" evidence="2">
    <location>
        <begin position="17"/>
        <end position="442"/>
    </location>
</feature>
<keyword evidence="2" id="KW-0732">Signal</keyword>
<dbReference type="Proteomes" id="UP000694844">
    <property type="component" value="Chromosome 1"/>
</dbReference>
<feature type="compositionally biased region" description="Low complexity" evidence="1">
    <location>
        <begin position="390"/>
        <end position="399"/>
    </location>
</feature>
<sequence>MSVVIILSFLFGCVQTQVPKAIPGSADPRSGAVGNPVPTIPPINQLDVTRLLPPSMLPQIPLQSPLAPGVALSTAIGQIQPGGFQPNFNQANFGNVLGNFPMPQFMPGNGFNEGNQIDRFEIFPGHAELLEELNRFDRERAPNLSEEMNVPPWLINTFSDRFSNPFTSGFPNSNIRPPSQPIIPVSNNIGITPPTPGPISGGGRNNPLKTVILPPPDLKIESSDRNLKLKESAKNKINHLKNKIEPPMPPIFPNVDPIRDIDEIRFFLDDIFRKEIPKIPCSLKLFPAYKRVMVNLLLEYTSGARLNINLFVMLWKDLKICGRFKLSKINRLIGKLQKYDKKISKDDDSNERKVSSKIPRDVIKKRIYLQKTLAKRFRDYGQIKVRGNRNRQGSSSSGDSRSDESGSFERWRPGRPGSRKRLIRGRWNTSGSSSGDSSNESD</sequence>
<dbReference type="AlphaFoldDB" id="A0A8B8APA9"/>